<feature type="transmembrane region" description="Helical" evidence="7">
    <location>
        <begin position="335"/>
        <end position="357"/>
    </location>
</feature>
<evidence type="ECO:0000259" key="8">
    <source>
        <dbReference type="PROSITE" id="PS50850"/>
    </source>
</evidence>
<evidence type="ECO:0000313" key="9">
    <source>
        <dbReference type="EMBL" id="NMM44196.1"/>
    </source>
</evidence>
<feature type="transmembrane region" description="Helical" evidence="7">
    <location>
        <begin position="91"/>
        <end position="110"/>
    </location>
</feature>
<dbReference type="EMBL" id="JABBNT010000002">
    <property type="protein sequence ID" value="NMM44196.1"/>
    <property type="molecule type" value="Genomic_DNA"/>
</dbReference>
<dbReference type="InterPro" id="IPR047200">
    <property type="entry name" value="MFS_YcaD-like"/>
</dbReference>
<dbReference type="SUPFAM" id="SSF103473">
    <property type="entry name" value="MFS general substrate transporter"/>
    <property type="match status" value="1"/>
</dbReference>
<dbReference type="CDD" id="cd17477">
    <property type="entry name" value="MFS_YcaD_like"/>
    <property type="match status" value="1"/>
</dbReference>
<protein>
    <submittedName>
        <fullName evidence="9">MFS transporter</fullName>
    </submittedName>
</protein>
<feature type="transmembrane region" description="Helical" evidence="7">
    <location>
        <begin position="302"/>
        <end position="323"/>
    </location>
</feature>
<accession>A0A7Y0HDU7</accession>
<feature type="transmembrane region" description="Helical" evidence="7">
    <location>
        <begin position="278"/>
        <end position="296"/>
    </location>
</feature>
<feature type="transmembrane region" description="Helical" evidence="7">
    <location>
        <begin position="116"/>
        <end position="133"/>
    </location>
</feature>
<dbReference type="InterPro" id="IPR024989">
    <property type="entry name" value="MFS_assoc_dom"/>
</dbReference>
<dbReference type="PROSITE" id="PS50850">
    <property type="entry name" value="MFS"/>
    <property type="match status" value="1"/>
</dbReference>
<feature type="transmembrane region" description="Helical" evidence="7">
    <location>
        <begin position="57"/>
        <end position="79"/>
    </location>
</feature>
<feature type="transmembrane region" description="Helical" evidence="7">
    <location>
        <begin position="20"/>
        <end position="45"/>
    </location>
</feature>
<feature type="transmembrane region" description="Helical" evidence="7">
    <location>
        <begin position="215"/>
        <end position="239"/>
    </location>
</feature>
<organism evidence="9 10">
    <name type="scientific">Pacificispira spongiicola</name>
    <dbReference type="NCBI Taxonomy" id="2729598"/>
    <lineage>
        <taxon>Bacteria</taxon>
        <taxon>Pseudomonadati</taxon>
        <taxon>Pseudomonadota</taxon>
        <taxon>Alphaproteobacteria</taxon>
        <taxon>Rhodospirillales</taxon>
        <taxon>Rhodospirillaceae</taxon>
        <taxon>Pacificispira</taxon>
    </lineage>
</organism>
<dbReference type="RefSeq" id="WP_169624496.1">
    <property type="nucleotide sequence ID" value="NZ_JABBNT010000002.1"/>
</dbReference>
<evidence type="ECO:0000256" key="2">
    <source>
        <dbReference type="ARBA" id="ARBA00022448"/>
    </source>
</evidence>
<evidence type="ECO:0000313" key="10">
    <source>
        <dbReference type="Proteomes" id="UP000539372"/>
    </source>
</evidence>
<keyword evidence="10" id="KW-1185">Reference proteome</keyword>
<dbReference type="Proteomes" id="UP000539372">
    <property type="component" value="Unassembled WGS sequence"/>
</dbReference>
<keyword evidence="6 7" id="KW-0472">Membrane</keyword>
<evidence type="ECO:0000256" key="1">
    <source>
        <dbReference type="ARBA" id="ARBA00004651"/>
    </source>
</evidence>
<evidence type="ECO:0000256" key="4">
    <source>
        <dbReference type="ARBA" id="ARBA00022692"/>
    </source>
</evidence>
<gene>
    <name evidence="9" type="ORF">HH303_06890</name>
</gene>
<dbReference type="InterPro" id="IPR036259">
    <property type="entry name" value="MFS_trans_sf"/>
</dbReference>
<dbReference type="AlphaFoldDB" id="A0A7Y0HDU7"/>
<comment type="subcellular location">
    <subcellularLocation>
        <location evidence="1">Cell membrane</location>
        <topology evidence="1">Multi-pass membrane protein</topology>
    </subcellularLocation>
</comment>
<feature type="domain" description="Major facilitator superfamily (MFS) profile" evidence="8">
    <location>
        <begin position="21"/>
        <end position="393"/>
    </location>
</feature>
<keyword evidence="5 7" id="KW-1133">Transmembrane helix</keyword>
<keyword evidence="2" id="KW-0813">Transport</keyword>
<dbReference type="GO" id="GO:0022857">
    <property type="term" value="F:transmembrane transporter activity"/>
    <property type="evidence" value="ECO:0007669"/>
    <property type="project" value="InterPro"/>
</dbReference>
<dbReference type="GO" id="GO:0005886">
    <property type="term" value="C:plasma membrane"/>
    <property type="evidence" value="ECO:0007669"/>
    <property type="project" value="UniProtKB-SubCell"/>
</dbReference>
<dbReference type="Gene3D" id="1.20.1250.20">
    <property type="entry name" value="MFS general substrate transporter like domains"/>
    <property type="match status" value="2"/>
</dbReference>
<dbReference type="Pfam" id="PF12832">
    <property type="entry name" value="MFS_1_like"/>
    <property type="match status" value="1"/>
</dbReference>
<dbReference type="Pfam" id="PF07690">
    <property type="entry name" value="MFS_1"/>
    <property type="match status" value="1"/>
</dbReference>
<sequence>MSQDSVPTYSSDIPLTKPPLAVASIILSMSLIAVGAGLMVAYIPIRLVDRGFDPSVPGWILTATSVGGFFACIGTGHIVRRVGHARAFMSLVALMVLSHLAIAATEAVWVWLVARMGYGLSIAGVFIIAQSWLNDACPNNWRGRVMAAFYMSYILCIGVGGFLVGQIDLTGSEAPIVAIAFATLAILPIGMTNLRAPLPPESVSVAFRAVWKISPVGLTGLLAAGGLTMMVQGFAPLYAKSEGYTQSEIGLLLFLMQFGMIFVQMPLGALSDRIDRRIVLVLTSALVAIFAAIATQSSGIGLWPLIVLFGLWAGAGETVYAVSNAHANDRADPQYYVSLSMTMLFAWSVSAVVMPGIASALTQVIGVTAYMYVALVIAVIYGLFVLYRMTRREAVVQDDQEAYEPLAGQAAYSPELLVPASADDVDQKEF</sequence>
<feature type="transmembrane region" description="Helical" evidence="7">
    <location>
        <begin position="176"/>
        <end position="194"/>
    </location>
</feature>
<dbReference type="PANTHER" id="PTHR23521:SF2">
    <property type="entry name" value="TRANSPORTER MFS SUPERFAMILY"/>
    <property type="match status" value="1"/>
</dbReference>
<dbReference type="InterPro" id="IPR020846">
    <property type="entry name" value="MFS_dom"/>
</dbReference>
<dbReference type="InterPro" id="IPR011701">
    <property type="entry name" value="MFS"/>
</dbReference>
<reference evidence="9 10" key="1">
    <citation type="submission" date="2020-04" db="EMBL/GenBank/DDBJ databases">
        <title>Rhodospirillaceae bacterium KN72 isolated from deep sea.</title>
        <authorList>
            <person name="Zhang D.-C."/>
        </authorList>
    </citation>
    <scope>NUCLEOTIDE SEQUENCE [LARGE SCALE GENOMIC DNA]</scope>
    <source>
        <strain evidence="9 10">KN72</strain>
    </source>
</reference>
<proteinExistence type="predicted"/>
<name>A0A7Y0HDU7_9PROT</name>
<evidence type="ECO:0000256" key="7">
    <source>
        <dbReference type="SAM" id="Phobius"/>
    </source>
</evidence>
<keyword evidence="4 7" id="KW-0812">Transmembrane</keyword>
<evidence type="ECO:0000256" key="6">
    <source>
        <dbReference type="ARBA" id="ARBA00023136"/>
    </source>
</evidence>
<evidence type="ECO:0000256" key="3">
    <source>
        <dbReference type="ARBA" id="ARBA00022475"/>
    </source>
</evidence>
<feature type="transmembrane region" description="Helical" evidence="7">
    <location>
        <begin position="251"/>
        <end position="271"/>
    </location>
</feature>
<comment type="caution">
    <text evidence="9">The sequence shown here is derived from an EMBL/GenBank/DDBJ whole genome shotgun (WGS) entry which is preliminary data.</text>
</comment>
<dbReference type="PANTHER" id="PTHR23521">
    <property type="entry name" value="TRANSPORTER MFS SUPERFAMILY"/>
    <property type="match status" value="1"/>
</dbReference>
<keyword evidence="3" id="KW-1003">Cell membrane</keyword>
<feature type="transmembrane region" description="Helical" evidence="7">
    <location>
        <begin position="145"/>
        <end position="164"/>
    </location>
</feature>
<evidence type="ECO:0000256" key="5">
    <source>
        <dbReference type="ARBA" id="ARBA00022989"/>
    </source>
</evidence>
<feature type="transmembrane region" description="Helical" evidence="7">
    <location>
        <begin position="369"/>
        <end position="387"/>
    </location>
</feature>